<dbReference type="RefSeq" id="WP_128811936.1">
    <property type="nucleotide sequence ID" value="NZ_CP032093.1"/>
</dbReference>
<reference evidence="2 3" key="1">
    <citation type="submission" date="2018-08" db="EMBL/GenBank/DDBJ databases">
        <title>Genomic taxonomy of the Vibrionaceae family.</title>
        <authorList>
            <person name="Gomez-Gil B."/>
            <person name="Tanaka M."/>
            <person name="Sawabe T."/>
            <person name="Enciso-Ibarra K."/>
        </authorList>
    </citation>
    <scope>NUCLEOTIDE SEQUENCE [LARGE SCALE GENOMIC DNA]</scope>
    <source>
        <strain evidence="2 3">CAIM 1831</strain>
    </source>
</reference>
<protein>
    <submittedName>
        <fullName evidence="2">WxcM-like domain-containing protein</fullName>
    </submittedName>
</protein>
<evidence type="ECO:0000313" key="2">
    <source>
        <dbReference type="EMBL" id="AXY02130.1"/>
    </source>
</evidence>
<proteinExistence type="predicted"/>
<name>A0ABM6YW89_9VIBR</name>
<evidence type="ECO:0000313" key="3">
    <source>
        <dbReference type="Proteomes" id="UP000262832"/>
    </source>
</evidence>
<organism evidence="2 3">
    <name type="scientific">Vibrio alfacsensis</name>
    <dbReference type="NCBI Taxonomy" id="1074311"/>
    <lineage>
        <taxon>Bacteria</taxon>
        <taxon>Pseudomonadati</taxon>
        <taxon>Pseudomonadota</taxon>
        <taxon>Gammaproteobacteria</taxon>
        <taxon>Vibrionales</taxon>
        <taxon>Vibrionaceae</taxon>
        <taxon>Vibrio</taxon>
    </lineage>
</organism>
<feature type="domain" description="Sugar 3,4-ketoisomerase QdtA cupin" evidence="1">
    <location>
        <begin position="4"/>
        <end position="131"/>
    </location>
</feature>
<dbReference type="InterPro" id="IPR011051">
    <property type="entry name" value="RmlC_Cupin_sf"/>
</dbReference>
<dbReference type="InterPro" id="IPR014710">
    <property type="entry name" value="RmlC-like_jellyroll"/>
</dbReference>
<gene>
    <name evidence="2" type="ORF">D1115_14255</name>
</gene>
<dbReference type="Pfam" id="PF05523">
    <property type="entry name" value="FdtA"/>
    <property type="match status" value="1"/>
</dbReference>
<accession>A0ABM6YW89</accession>
<dbReference type="CDD" id="cd20292">
    <property type="entry name" value="cupin_QdtA-like"/>
    <property type="match status" value="1"/>
</dbReference>
<keyword evidence="3" id="KW-1185">Reference proteome</keyword>
<dbReference type="InterPro" id="IPR008894">
    <property type="entry name" value="QdtA_cupin_dom"/>
</dbReference>
<dbReference type="EMBL" id="CP032093">
    <property type="protein sequence ID" value="AXY02130.1"/>
    <property type="molecule type" value="Genomic_DNA"/>
</dbReference>
<dbReference type="Gene3D" id="2.60.120.10">
    <property type="entry name" value="Jelly Rolls"/>
    <property type="match status" value="1"/>
</dbReference>
<evidence type="ECO:0000259" key="1">
    <source>
        <dbReference type="Pfam" id="PF05523"/>
    </source>
</evidence>
<sequence>MSLIQWIDFKEIGDHRGNLVALEGNRNIPFDIKRVYYLYGLQPDLPRGFHAHRELVQVAVCINGQCDILMDNGHSKQTVRLDSPTKGLLVNVMQWHEMSNFSEDCVLMVLASDAYDESDYIRDYEDFLEQTK</sequence>
<dbReference type="SUPFAM" id="SSF51182">
    <property type="entry name" value="RmlC-like cupins"/>
    <property type="match status" value="1"/>
</dbReference>
<dbReference type="Proteomes" id="UP000262832">
    <property type="component" value="Chromosome I"/>
</dbReference>